<accession>A0A1X7K535</accession>
<dbReference type="PANTHER" id="PTHR30189:SF1">
    <property type="entry name" value="LPS-ASSEMBLY PROTEIN LPTD"/>
    <property type="match status" value="1"/>
</dbReference>
<keyword evidence="2" id="KW-1185">Reference proteome</keyword>
<dbReference type="EMBL" id="FXBB01000021">
    <property type="protein sequence ID" value="SMG36126.1"/>
    <property type="molecule type" value="Genomic_DNA"/>
</dbReference>
<name>A0A1X7K535_9BACT</name>
<dbReference type="InterPro" id="IPR050218">
    <property type="entry name" value="LptD"/>
</dbReference>
<dbReference type="Gene3D" id="2.60.450.10">
    <property type="entry name" value="Lipopolysaccharide (LPS) transport protein A like domain"/>
    <property type="match status" value="1"/>
</dbReference>
<proteinExistence type="predicted"/>
<dbReference type="Proteomes" id="UP000193355">
    <property type="component" value="Unassembled WGS sequence"/>
</dbReference>
<dbReference type="PANTHER" id="PTHR30189">
    <property type="entry name" value="LPS-ASSEMBLY PROTEIN"/>
    <property type="match status" value="1"/>
</dbReference>
<dbReference type="GO" id="GO:0009279">
    <property type="term" value="C:cell outer membrane"/>
    <property type="evidence" value="ECO:0007669"/>
    <property type="project" value="TreeGrafter"/>
</dbReference>
<reference evidence="2" key="1">
    <citation type="submission" date="2017-04" db="EMBL/GenBank/DDBJ databases">
        <authorList>
            <person name="Varghese N."/>
            <person name="Submissions S."/>
        </authorList>
    </citation>
    <scope>NUCLEOTIDE SEQUENCE [LARGE SCALE GENOMIC DNA]</scope>
    <source>
        <strain evidence="2">USBA 82</strain>
    </source>
</reference>
<gene>
    <name evidence="1" type="ORF">SAMN06275492_12120</name>
</gene>
<evidence type="ECO:0000313" key="2">
    <source>
        <dbReference type="Proteomes" id="UP000193355"/>
    </source>
</evidence>
<organism evidence="1 2">
    <name type="scientific">Dethiosulfovibrio salsuginis</name>
    <dbReference type="NCBI Taxonomy" id="561720"/>
    <lineage>
        <taxon>Bacteria</taxon>
        <taxon>Thermotogati</taxon>
        <taxon>Synergistota</taxon>
        <taxon>Synergistia</taxon>
        <taxon>Synergistales</taxon>
        <taxon>Dethiosulfovibrionaceae</taxon>
        <taxon>Dethiosulfovibrio</taxon>
    </lineage>
</organism>
<protein>
    <submittedName>
        <fullName evidence="1">LPS-assembly protein</fullName>
    </submittedName>
</protein>
<dbReference type="STRING" id="561720.SAMN06275492_12120"/>
<dbReference type="AlphaFoldDB" id="A0A1X7K535"/>
<sequence>MALFVFLAGTPLWASDDSMATLDAEELVFDESRGVAVAEGGASLRYQGIRMYADTLEMDTNTNKVRASSPGSRGVTIISGGKVLKGRSAEFDISSNEGVLYETDVALPIEESESLVYLKGDRVEVATVASARVKGWLPKKTGKVSEDTTIGRWEGVTVTTCPQPHPHYRLRAKRLVLIPDQRVVVQSPQVYIGDHLLFTYPFDYPVDLQAHRRDSGASFMPKVGYDSDKGAGLGLSGPFMWEKGTLDITVMGWSRKGLEWGARVEQELRPWLRIYGETVWEYESSSDEKSYRPSWGFVAQSEGWTFNGRWTQREALKEELRAGTSYKTTLWRMPEMELSSPWWQISQGSPREYFRFKALWGRYEETGKGLPEIERLGLGGEIYGKIDSPVSTWEPFWRLSYTDFRYDVSAGEDRQKVTDATVGAVYRSPSGFEAGTAYVRRWVSGRSPFVLTKTDKSDAWDDYDDEELIYQKFGFSLSDSFRLELRGAYSLKKSTLDEMAYQLTYRKNCCYSWVLTYRDDRYEGDNWASLSFNLTAFPDNVVKFGDNELEDPFREPEGLPGR</sequence>
<dbReference type="GO" id="GO:1990351">
    <property type="term" value="C:transporter complex"/>
    <property type="evidence" value="ECO:0007669"/>
    <property type="project" value="TreeGrafter"/>
</dbReference>
<evidence type="ECO:0000313" key="1">
    <source>
        <dbReference type="EMBL" id="SMG36126.1"/>
    </source>
</evidence>